<reference evidence="3" key="1">
    <citation type="journal article" date="2019" name="Int. J. Syst. Evol. Microbiol.">
        <title>The Global Catalogue of Microorganisms (GCM) 10K type strain sequencing project: providing services to taxonomists for standard genome sequencing and annotation.</title>
        <authorList>
            <consortium name="The Broad Institute Genomics Platform"/>
            <consortium name="The Broad Institute Genome Sequencing Center for Infectious Disease"/>
            <person name="Wu L."/>
            <person name="Ma J."/>
        </authorList>
    </citation>
    <scope>NUCLEOTIDE SEQUENCE [LARGE SCALE GENOMIC DNA]</scope>
    <source>
        <strain evidence="3">CECT 7131</strain>
    </source>
</reference>
<comment type="caution">
    <text evidence="2">The sequence shown here is derived from an EMBL/GenBank/DDBJ whole genome shotgun (WGS) entry which is preliminary data.</text>
</comment>
<dbReference type="Proteomes" id="UP001529369">
    <property type="component" value="Unassembled WGS sequence"/>
</dbReference>
<feature type="domain" description="TniQ" evidence="1">
    <location>
        <begin position="7"/>
        <end position="88"/>
    </location>
</feature>
<dbReference type="Pfam" id="PF06527">
    <property type="entry name" value="TniQ"/>
    <property type="match status" value="1"/>
</dbReference>
<dbReference type="RefSeq" id="WP_290314574.1">
    <property type="nucleotide sequence ID" value="NZ_JAUFPN010000005.1"/>
</dbReference>
<sequence length="123" mass="13617">MGSLRWPLHPQPGEWERLEDYIGRLAQAYGVGYDVFLRRALGRRGRGARDIEGAGFDEVAARLSAGTGVPVEQLRDMQGKHVMARLVERAHASAGTPGEQQAVDATREAVRYVLRRLGTHPSR</sequence>
<evidence type="ECO:0000259" key="1">
    <source>
        <dbReference type="Pfam" id="PF06527"/>
    </source>
</evidence>
<evidence type="ECO:0000313" key="3">
    <source>
        <dbReference type="Proteomes" id="UP001529369"/>
    </source>
</evidence>
<dbReference type="InterPro" id="IPR009492">
    <property type="entry name" value="TniQ"/>
</dbReference>
<accession>A0ABT7ZZG1</accession>
<gene>
    <name evidence="2" type="ORF">QWZ14_00455</name>
</gene>
<keyword evidence="3" id="KW-1185">Reference proteome</keyword>
<protein>
    <submittedName>
        <fullName evidence="2">TniQ family protein</fullName>
    </submittedName>
</protein>
<proteinExistence type="predicted"/>
<evidence type="ECO:0000313" key="2">
    <source>
        <dbReference type="EMBL" id="MDN3562855.1"/>
    </source>
</evidence>
<organism evidence="2 3">
    <name type="scientific">Paeniroseomonas aquatica</name>
    <dbReference type="NCBI Taxonomy" id="373043"/>
    <lineage>
        <taxon>Bacteria</taxon>
        <taxon>Pseudomonadati</taxon>
        <taxon>Pseudomonadota</taxon>
        <taxon>Alphaproteobacteria</taxon>
        <taxon>Acetobacterales</taxon>
        <taxon>Acetobacteraceae</taxon>
        <taxon>Paeniroseomonas</taxon>
    </lineage>
</organism>
<dbReference type="EMBL" id="JAUFPN010000005">
    <property type="protein sequence ID" value="MDN3562855.1"/>
    <property type="molecule type" value="Genomic_DNA"/>
</dbReference>
<name>A0ABT7ZZG1_9PROT</name>